<accession>A0AAV5IHF6</accession>
<feature type="domain" description="Zinc knuckle CX2CX4HX4C" evidence="2">
    <location>
        <begin position="82"/>
        <end position="106"/>
    </location>
</feature>
<evidence type="ECO:0000313" key="3">
    <source>
        <dbReference type="EMBL" id="GKV01372.1"/>
    </source>
</evidence>
<sequence>MPNVGLIIDLPPEKQSEVRISSVLAGRVISEAPVNRNAVYRVLAKVWANKLDFQIIELETNLYAISLMLLSPLAAGFWSNGKWIDLKYERLSDYCCKCGRLGHSEREEKVMSLVDLKKPMYGDWLRTARVSDKERDYGGVSNEVKSADSSNVWSACSHALKHREKSQGGRGGSSYIIPARRKGDLSSDVSPSVPVSPTDLVQERPMEQGGACNLNLGIGAANALPNGLADRSGYEDSVYFVEIPEDEEERKQGMPKNSSKKKKTKTPSGSTEKDDCYYS</sequence>
<name>A0AAV5IHF6_9ROSI</name>
<protein>
    <recommendedName>
        <fullName evidence="2">Zinc knuckle CX2CX4HX4C domain-containing protein</fullName>
    </recommendedName>
</protein>
<gene>
    <name evidence="3" type="ORF">SLEP1_g13929</name>
</gene>
<evidence type="ECO:0000256" key="1">
    <source>
        <dbReference type="SAM" id="MobiDB-lite"/>
    </source>
</evidence>
<comment type="caution">
    <text evidence="3">The sequence shown here is derived from an EMBL/GenBank/DDBJ whole genome shotgun (WGS) entry which is preliminary data.</text>
</comment>
<organism evidence="3 4">
    <name type="scientific">Rubroshorea leprosula</name>
    <dbReference type="NCBI Taxonomy" id="152421"/>
    <lineage>
        <taxon>Eukaryota</taxon>
        <taxon>Viridiplantae</taxon>
        <taxon>Streptophyta</taxon>
        <taxon>Embryophyta</taxon>
        <taxon>Tracheophyta</taxon>
        <taxon>Spermatophyta</taxon>
        <taxon>Magnoliopsida</taxon>
        <taxon>eudicotyledons</taxon>
        <taxon>Gunneridae</taxon>
        <taxon>Pentapetalae</taxon>
        <taxon>rosids</taxon>
        <taxon>malvids</taxon>
        <taxon>Malvales</taxon>
        <taxon>Dipterocarpaceae</taxon>
        <taxon>Rubroshorea</taxon>
    </lineage>
</organism>
<dbReference type="AlphaFoldDB" id="A0AAV5IHF6"/>
<evidence type="ECO:0000259" key="2">
    <source>
        <dbReference type="Pfam" id="PF14392"/>
    </source>
</evidence>
<keyword evidence="4" id="KW-1185">Reference proteome</keyword>
<dbReference type="Pfam" id="PF14392">
    <property type="entry name" value="zf-CCHC_4"/>
    <property type="match status" value="1"/>
</dbReference>
<reference evidence="3 4" key="1">
    <citation type="journal article" date="2021" name="Commun. Biol.">
        <title>The genome of Shorea leprosula (Dipterocarpaceae) highlights the ecological relevance of drought in aseasonal tropical rainforests.</title>
        <authorList>
            <person name="Ng K.K.S."/>
            <person name="Kobayashi M.J."/>
            <person name="Fawcett J.A."/>
            <person name="Hatakeyama M."/>
            <person name="Paape T."/>
            <person name="Ng C.H."/>
            <person name="Ang C.C."/>
            <person name="Tnah L.H."/>
            <person name="Lee C.T."/>
            <person name="Nishiyama T."/>
            <person name="Sese J."/>
            <person name="O'Brien M.J."/>
            <person name="Copetti D."/>
            <person name="Mohd Noor M.I."/>
            <person name="Ong R.C."/>
            <person name="Putra M."/>
            <person name="Sireger I.Z."/>
            <person name="Indrioko S."/>
            <person name="Kosugi Y."/>
            <person name="Izuno A."/>
            <person name="Isagi Y."/>
            <person name="Lee S.L."/>
            <person name="Shimizu K.K."/>
        </authorList>
    </citation>
    <scope>NUCLEOTIDE SEQUENCE [LARGE SCALE GENOMIC DNA]</scope>
    <source>
        <strain evidence="3">214</strain>
    </source>
</reference>
<feature type="region of interest" description="Disordered" evidence="1">
    <location>
        <begin position="244"/>
        <end position="279"/>
    </location>
</feature>
<evidence type="ECO:0000313" key="4">
    <source>
        <dbReference type="Proteomes" id="UP001054252"/>
    </source>
</evidence>
<proteinExistence type="predicted"/>
<dbReference type="InterPro" id="IPR025836">
    <property type="entry name" value="Zn_knuckle_CX2CX4HX4C"/>
</dbReference>
<feature type="compositionally biased region" description="Low complexity" evidence="1">
    <location>
        <begin position="186"/>
        <end position="197"/>
    </location>
</feature>
<feature type="region of interest" description="Disordered" evidence="1">
    <location>
        <begin position="163"/>
        <end position="197"/>
    </location>
</feature>
<dbReference type="Proteomes" id="UP001054252">
    <property type="component" value="Unassembled WGS sequence"/>
</dbReference>
<dbReference type="EMBL" id="BPVZ01000017">
    <property type="protein sequence ID" value="GKV01372.1"/>
    <property type="molecule type" value="Genomic_DNA"/>
</dbReference>